<evidence type="ECO:0000313" key="4">
    <source>
        <dbReference type="EMBL" id="MBB4909460.1"/>
    </source>
</evidence>
<evidence type="ECO:0000259" key="3">
    <source>
        <dbReference type="SMART" id="SM00824"/>
    </source>
</evidence>
<dbReference type="GO" id="GO:0008610">
    <property type="term" value="P:lipid biosynthetic process"/>
    <property type="evidence" value="ECO:0007669"/>
    <property type="project" value="TreeGrafter"/>
</dbReference>
<dbReference type="SMART" id="SM00824">
    <property type="entry name" value="PKS_TE"/>
    <property type="match status" value="1"/>
</dbReference>
<dbReference type="InterPro" id="IPR020802">
    <property type="entry name" value="TesA-like"/>
</dbReference>
<dbReference type="InterPro" id="IPR029058">
    <property type="entry name" value="AB_hydrolase_fold"/>
</dbReference>
<evidence type="ECO:0000256" key="1">
    <source>
        <dbReference type="ARBA" id="ARBA00007169"/>
    </source>
</evidence>
<dbReference type="EMBL" id="JACHJQ010000006">
    <property type="protein sequence ID" value="MBB4909460.1"/>
    <property type="molecule type" value="Genomic_DNA"/>
</dbReference>
<proteinExistence type="inferred from homology"/>
<feature type="domain" description="Thioesterase TesA-like" evidence="3">
    <location>
        <begin position="22"/>
        <end position="209"/>
    </location>
</feature>
<dbReference type="SUPFAM" id="SSF53474">
    <property type="entry name" value="alpha/beta-Hydrolases"/>
    <property type="match status" value="1"/>
</dbReference>
<protein>
    <submittedName>
        <fullName evidence="4">Surfactin synthase thioesterase subunit</fullName>
    </submittedName>
</protein>
<keyword evidence="5" id="KW-1185">Reference proteome</keyword>
<dbReference type="Pfam" id="PF00975">
    <property type="entry name" value="Thioesterase"/>
    <property type="match status" value="1"/>
</dbReference>
<name>A0A7W7Q9F7_9PSEU</name>
<dbReference type="InterPro" id="IPR001031">
    <property type="entry name" value="Thioesterase"/>
</dbReference>
<dbReference type="RefSeq" id="WP_184813567.1">
    <property type="nucleotide sequence ID" value="NZ_JACHJQ010000006.1"/>
</dbReference>
<organism evidence="4 5">
    <name type="scientific">Actinophytocola algeriensis</name>
    <dbReference type="NCBI Taxonomy" id="1768010"/>
    <lineage>
        <taxon>Bacteria</taxon>
        <taxon>Bacillati</taxon>
        <taxon>Actinomycetota</taxon>
        <taxon>Actinomycetes</taxon>
        <taxon>Pseudonocardiales</taxon>
        <taxon>Pseudonocardiaceae</taxon>
    </lineage>
</organism>
<comment type="caution">
    <text evidence="4">The sequence shown here is derived from an EMBL/GenBank/DDBJ whole genome shotgun (WGS) entry which is preliminary data.</text>
</comment>
<dbReference type="AlphaFoldDB" id="A0A7W7Q9F7"/>
<gene>
    <name evidence="4" type="ORF">FHR82_005718</name>
</gene>
<dbReference type="PANTHER" id="PTHR11487">
    <property type="entry name" value="THIOESTERASE"/>
    <property type="match status" value="1"/>
</dbReference>
<dbReference type="InterPro" id="IPR012223">
    <property type="entry name" value="TEII"/>
</dbReference>
<evidence type="ECO:0000313" key="5">
    <source>
        <dbReference type="Proteomes" id="UP000520767"/>
    </source>
</evidence>
<accession>A0A7W7Q9F7</accession>
<dbReference type="GO" id="GO:0016787">
    <property type="term" value="F:hydrolase activity"/>
    <property type="evidence" value="ECO:0007669"/>
    <property type="project" value="UniProtKB-KW"/>
</dbReference>
<sequence length="252" mass="27371">MTEVDLWVRRFHPADDAETQLLCLSHAGGSASYFFGVSRALAPEIDVLAVQYPGRQDRLREPCLRSIHDLADALVPAIAPLTGRPLAIFGHSLGATLGYEVARRLEQSGVIPTALFASGRPAPHRSRLERTHLRDDAGLLAAMKQLGGTEAALLDDEDVLAMVMPAIRADYTAAETYTHRAGPKLSCPIFALTGDDDPKATVAEVEAWREHTEAEFELSVFPGGHFYLNNVVPDILAKLRTHARSVSSASPR</sequence>
<keyword evidence="2" id="KW-0378">Hydrolase</keyword>
<dbReference type="Gene3D" id="3.40.50.1820">
    <property type="entry name" value="alpha/beta hydrolase"/>
    <property type="match status" value="1"/>
</dbReference>
<reference evidence="4 5" key="1">
    <citation type="submission" date="2020-08" db="EMBL/GenBank/DDBJ databases">
        <title>Genomic Encyclopedia of Type Strains, Phase III (KMG-III): the genomes of soil and plant-associated and newly described type strains.</title>
        <authorList>
            <person name="Whitman W."/>
        </authorList>
    </citation>
    <scope>NUCLEOTIDE SEQUENCE [LARGE SCALE GENOMIC DNA]</scope>
    <source>
        <strain evidence="4 5">CECT 8960</strain>
    </source>
</reference>
<evidence type="ECO:0000256" key="2">
    <source>
        <dbReference type="ARBA" id="ARBA00022801"/>
    </source>
</evidence>
<comment type="similarity">
    <text evidence="1">Belongs to the thioesterase family.</text>
</comment>
<dbReference type="PANTHER" id="PTHR11487:SF0">
    <property type="entry name" value="S-ACYL FATTY ACID SYNTHASE THIOESTERASE, MEDIUM CHAIN"/>
    <property type="match status" value="1"/>
</dbReference>
<dbReference type="Proteomes" id="UP000520767">
    <property type="component" value="Unassembled WGS sequence"/>
</dbReference>